<evidence type="ECO:0000256" key="1">
    <source>
        <dbReference type="SAM" id="Phobius"/>
    </source>
</evidence>
<keyword evidence="1" id="KW-1133">Transmembrane helix</keyword>
<dbReference type="PaxDb" id="65489-OBART12G14100.1"/>
<dbReference type="Proteomes" id="UP000026960">
    <property type="component" value="Chromosome 12"/>
</dbReference>
<evidence type="ECO:0000313" key="3">
    <source>
        <dbReference type="Proteomes" id="UP000026960"/>
    </source>
</evidence>
<keyword evidence="1" id="KW-0812">Transmembrane</keyword>
<organism evidence="2">
    <name type="scientific">Oryza barthii</name>
    <dbReference type="NCBI Taxonomy" id="65489"/>
    <lineage>
        <taxon>Eukaryota</taxon>
        <taxon>Viridiplantae</taxon>
        <taxon>Streptophyta</taxon>
        <taxon>Embryophyta</taxon>
        <taxon>Tracheophyta</taxon>
        <taxon>Spermatophyta</taxon>
        <taxon>Magnoliopsida</taxon>
        <taxon>Liliopsida</taxon>
        <taxon>Poales</taxon>
        <taxon>Poaceae</taxon>
        <taxon>BOP clade</taxon>
        <taxon>Oryzoideae</taxon>
        <taxon>Oryzeae</taxon>
        <taxon>Oryzinae</taxon>
        <taxon>Oryza</taxon>
    </lineage>
</organism>
<reference evidence="2" key="2">
    <citation type="submission" date="2015-03" db="UniProtKB">
        <authorList>
            <consortium name="EnsemblPlants"/>
        </authorList>
    </citation>
    <scope>IDENTIFICATION</scope>
</reference>
<dbReference type="EnsemblPlants" id="OBART12G14100.1">
    <property type="protein sequence ID" value="OBART12G14100.1"/>
    <property type="gene ID" value="OBART12G14100"/>
</dbReference>
<dbReference type="HOGENOM" id="CLU_1716022_0_0_1"/>
<reference evidence="2" key="1">
    <citation type="journal article" date="2009" name="Rice">
        <title>De Novo Next Generation Sequencing of Plant Genomes.</title>
        <authorList>
            <person name="Rounsley S."/>
            <person name="Marri P.R."/>
            <person name="Yu Y."/>
            <person name="He R."/>
            <person name="Sisneros N."/>
            <person name="Goicoechea J.L."/>
            <person name="Lee S.J."/>
            <person name="Angelova A."/>
            <person name="Kudrna D."/>
            <person name="Luo M."/>
            <person name="Affourtit J."/>
            <person name="Desany B."/>
            <person name="Knight J."/>
            <person name="Niazi F."/>
            <person name="Egholm M."/>
            <person name="Wing R.A."/>
        </authorList>
    </citation>
    <scope>NUCLEOTIDE SEQUENCE [LARGE SCALE GENOMIC DNA]</scope>
    <source>
        <strain evidence="2">cv. IRGC 105608</strain>
    </source>
</reference>
<keyword evidence="1" id="KW-0472">Membrane</keyword>
<dbReference type="STRING" id="65489.A0A0D3HV60"/>
<name>A0A0D3HV60_9ORYZ</name>
<dbReference type="Gramene" id="OBART12G14100.1">
    <property type="protein sequence ID" value="OBART12G14100.1"/>
    <property type="gene ID" value="OBART12G14100"/>
</dbReference>
<keyword evidence="3" id="KW-1185">Reference proteome</keyword>
<proteinExistence type="predicted"/>
<evidence type="ECO:0000313" key="2">
    <source>
        <dbReference type="EnsemblPlants" id="OBART12G14100.1"/>
    </source>
</evidence>
<dbReference type="AlphaFoldDB" id="A0A0D3HV60"/>
<accession>A0A0D3HV60</accession>
<sequence>MASVSVSTDGQPIIGDAASSSRISIEFFAYSLWTTGLVLYYNFKLDMMLDFMLPLCALYNTKVLIKLVAFHRARCSFALGRNVEVISGYMAQAYAKNENNNGNPPPYIVMGEEKRHLKKTPDGYRIKVSSLDSSTTTASELLTVDRIQHFVFP</sequence>
<protein>
    <submittedName>
        <fullName evidence="2">Uncharacterized protein</fullName>
    </submittedName>
</protein>
<feature type="transmembrane region" description="Helical" evidence="1">
    <location>
        <begin position="27"/>
        <end position="43"/>
    </location>
</feature>